<sequence>MKRKGTSELLRDARPQLARWASSSRGRTILTRVLDPAVGSQLDQPGDDLDPRRTSRRRIGVAIVAVAALATAALLIAPRFLDQLSIGPAGVGAIDVHVKSDLEFFAPMRLAGGAIEEVHNFETVDDGVKASTAVVVAKVVDVKKTRMIHDVHMWGMTIQPVEILSGKLPEQDRDKLTVEFLAGSVDPADSVARMKEDLPKGLAVWFLISKADASYYVLSSSQGLYLQGKDHVVNPIAAPGSGGMVTELESRSRLSEVAETVRALR</sequence>
<reference evidence="3" key="1">
    <citation type="journal article" date="2019" name="Int. J. Syst. Evol. Microbiol.">
        <title>The Global Catalogue of Microorganisms (GCM) 10K type strain sequencing project: providing services to taxonomists for standard genome sequencing and annotation.</title>
        <authorList>
            <consortium name="The Broad Institute Genomics Platform"/>
            <consortium name="The Broad Institute Genome Sequencing Center for Infectious Disease"/>
            <person name="Wu L."/>
            <person name="Ma J."/>
        </authorList>
    </citation>
    <scope>NUCLEOTIDE SEQUENCE [LARGE SCALE GENOMIC DNA]</scope>
    <source>
        <strain evidence="3">CGMCC 4.7241</strain>
    </source>
</reference>
<evidence type="ECO:0000313" key="2">
    <source>
        <dbReference type="EMBL" id="MFC3761173.1"/>
    </source>
</evidence>
<dbReference type="RefSeq" id="WP_205117386.1">
    <property type="nucleotide sequence ID" value="NZ_JAFBCM010000001.1"/>
</dbReference>
<dbReference type="Proteomes" id="UP001595699">
    <property type="component" value="Unassembled WGS sequence"/>
</dbReference>
<keyword evidence="1" id="KW-0472">Membrane</keyword>
<feature type="transmembrane region" description="Helical" evidence="1">
    <location>
        <begin position="59"/>
        <end position="81"/>
    </location>
</feature>
<keyword evidence="1" id="KW-1133">Transmembrane helix</keyword>
<keyword evidence="3" id="KW-1185">Reference proteome</keyword>
<evidence type="ECO:0000313" key="3">
    <source>
        <dbReference type="Proteomes" id="UP001595699"/>
    </source>
</evidence>
<evidence type="ECO:0000256" key="1">
    <source>
        <dbReference type="SAM" id="Phobius"/>
    </source>
</evidence>
<comment type="caution">
    <text evidence="2">The sequence shown here is derived from an EMBL/GenBank/DDBJ whole genome shotgun (WGS) entry which is preliminary data.</text>
</comment>
<gene>
    <name evidence="2" type="ORF">ACFOUW_10005</name>
</gene>
<proteinExistence type="predicted"/>
<keyword evidence="1" id="KW-0812">Transmembrane</keyword>
<name>A0ABV7Y7V9_9ACTN</name>
<protein>
    <submittedName>
        <fullName evidence="2">Uncharacterized protein</fullName>
    </submittedName>
</protein>
<accession>A0ABV7Y7V9</accession>
<dbReference type="EMBL" id="JBHRZH010000006">
    <property type="protein sequence ID" value="MFC3761173.1"/>
    <property type="molecule type" value="Genomic_DNA"/>
</dbReference>
<organism evidence="2 3">
    <name type="scientific">Tenggerimyces flavus</name>
    <dbReference type="NCBI Taxonomy" id="1708749"/>
    <lineage>
        <taxon>Bacteria</taxon>
        <taxon>Bacillati</taxon>
        <taxon>Actinomycetota</taxon>
        <taxon>Actinomycetes</taxon>
        <taxon>Propionibacteriales</taxon>
        <taxon>Nocardioidaceae</taxon>
        <taxon>Tenggerimyces</taxon>
    </lineage>
</organism>